<name>A0A4Q9N3T4_9APHY</name>
<gene>
    <name evidence="1" type="ORF">BD311DRAFT_747738</name>
</gene>
<dbReference type="Proteomes" id="UP000292957">
    <property type="component" value="Unassembled WGS sequence"/>
</dbReference>
<dbReference type="EMBL" id="ML143390">
    <property type="protein sequence ID" value="TBU33671.1"/>
    <property type="molecule type" value="Genomic_DNA"/>
</dbReference>
<protein>
    <submittedName>
        <fullName evidence="1">Uncharacterized protein</fullName>
    </submittedName>
</protein>
<sequence length="133" mass="14738">MCQSVPTRLRSVSPSNMPITPRPVSQTLLVHDQVCAMSLGLPSAEGDQNLRPRLTSSLWMHHVLCIELKRVDLLDLRQLRRSPAINVYRPQCSSCPSSWDLCGTAASHSAEECVQLTSRTSRRFADGLEGPLL</sequence>
<reference evidence="1" key="1">
    <citation type="submission" date="2019-01" db="EMBL/GenBank/DDBJ databases">
        <title>Draft genome sequences of three monokaryotic isolates of the white-rot basidiomycete fungus Dichomitus squalens.</title>
        <authorList>
            <consortium name="DOE Joint Genome Institute"/>
            <person name="Lopez S.C."/>
            <person name="Andreopoulos B."/>
            <person name="Pangilinan J."/>
            <person name="Lipzen A."/>
            <person name="Riley R."/>
            <person name="Ahrendt S."/>
            <person name="Ng V."/>
            <person name="Barry K."/>
            <person name="Daum C."/>
            <person name="Grigoriev I.V."/>
            <person name="Hilden K.S."/>
            <person name="Makela M.R."/>
            <person name="de Vries R.P."/>
        </authorList>
    </citation>
    <scope>NUCLEOTIDE SEQUENCE [LARGE SCALE GENOMIC DNA]</scope>
    <source>
        <strain evidence="1">OM18370.1</strain>
    </source>
</reference>
<accession>A0A4Q9N3T4</accession>
<organism evidence="1">
    <name type="scientific">Dichomitus squalens</name>
    <dbReference type="NCBI Taxonomy" id="114155"/>
    <lineage>
        <taxon>Eukaryota</taxon>
        <taxon>Fungi</taxon>
        <taxon>Dikarya</taxon>
        <taxon>Basidiomycota</taxon>
        <taxon>Agaricomycotina</taxon>
        <taxon>Agaricomycetes</taxon>
        <taxon>Polyporales</taxon>
        <taxon>Polyporaceae</taxon>
        <taxon>Dichomitus</taxon>
    </lineage>
</organism>
<evidence type="ECO:0000313" key="1">
    <source>
        <dbReference type="EMBL" id="TBU33671.1"/>
    </source>
</evidence>
<proteinExistence type="predicted"/>
<dbReference type="AlphaFoldDB" id="A0A4Q9N3T4"/>